<dbReference type="GeneID" id="17353503"/>
<feature type="signal peptide" evidence="2">
    <location>
        <begin position="1"/>
        <end position="21"/>
    </location>
</feature>
<feature type="compositionally biased region" description="Gly residues" evidence="1">
    <location>
        <begin position="228"/>
        <end position="239"/>
    </location>
</feature>
<accession>E1ZJE5</accession>
<dbReference type="InParanoid" id="E1ZJE5"/>
<dbReference type="KEGG" id="cvr:CHLNCDRAFT_135933"/>
<feature type="compositionally biased region" description="Pro residues" evidence="1">
    <location>
        <begin position="185"/>
        <end position="209"/>
    </location>
</feature>
<feature type="chain" id="PRO_5003155999" description="P/Homo B domain-containing protein" evidence="2">
    <location>
        <begin position="22"/>
        <end position="509"/>
    </location>
</feature>
<keyword evidence="2" id="KW-0732">Signal</keyword>
<evidence type="ECO:0000256" key="1">
    <source>
        <dbReference type="SAM" id="MobiDB-lite"/>
    </source>
</evidence>
<organism evidence="4">
    <name type="scientific">Chlorella variabilis</name>
    <name type="common">Green alga</name>
    <dbReference type="NCBI Taxonomy" id="554065"/>
    <lineage>
        <taxon>Eukaryota</taxon>
        <taxon>Viridiplantae</taxon>
        <taxon>Chlorophyta</taxon>
        <taxon>core chlorophytes</taxon>
        <taxon>Trebouxiophyceae</taxon>
        <taxon>Chlorellales</taxon>
        <taxon>Chlorellaceae</taxon>
        <taxon>Chlorella clade</taxon>
        <taxon>Chlorella</taxon>
    </lineage>
</organism>
<keyword evidence="4" id="KW-1185">Reference proteome</keyword>
<reference evidence="3 4" key="1">
    <citation type="journal article" date="2010" name="Plant Cell">
        <title>The Chlorella variabilis NC64A genome reveals adaptation to photosymbiosis, coevolution with viruses, and cryptic sex.</title>
        <authorList>
            <person name="Blanc G."/>
            <person name="Duncan G."/>
            <person name="Agarkova I."/>
            <person name="Borodovsky M."/>
            <person name="Gurnon J."/>
            <person name="Kuo A."/>
            <person name="Lindquist E."/>
            <person name="Lucas S."/>
            <person name="Pangilinan J."/>
            <person name="Polle J."/>
            <person name="Salamov A."/>
            <person name="Terry A."/>
            <person name="Yamada T."/>
            <person name="Dunigan D.D."/>
            <person name="Grigoriev I.V."/>
            <person name="Claverie J.M."/>
            <person name="Van Etten J.L."/>
        </authorList>
    </citation>
    <scope>NUCLEOTIDE SEQUENCE [LARGE SCALE GENOMIC DNA]</scope>
    <source>
        <strain evidence="3 4">NC64A</strain>
    </source>
</reference>
<evidence type="ECO:0008006" key="5">
    <source>
        <dbReference type="Google" id="ProtNLM"/>
    </source>
</evidence>
<dbReference type="Proteomes" id="UP000008141">
    <property type="component" value="Unassembled WGS sequence"/>
</dbReference>
<gene>
    <name evidence="3" type="ORF">CHLNCDRAFT_135933</name>
</gene>
<dbReference type="EMBL" id="GL433849">
    <property type="protein sequence ID" value="EFN53847.1"/>
    <property type="molecule type" value="Genomic_DNA"/>
</dbReference>
<dbReference type="OrthoDB" id="510113at2759"/>
<protein>
    <recommendedName>
        <fullName evidence="5">P/Homo B domain-containing protein</fullName>
    </recommendedName>
</protein>
<proteinExistence type="predicted"/>
<evidence type="ECO:0000256" key="2">
    <source>
        <dbReference type="SAM" id="SignalP"/>
    </source>
</evidence>
<dbReference type="AlphaFoldDB" id="E1ZJE5"/>
<sequence length="509" mass="51857">MARRAAVLLLLAAAAVAHGAAAPGCRTYTSKGLIQPAIGSLQDVVVDAFVAQDASATLDVSHRRITLTAAPFSNAAGALAAHPTIILKSQGLGRKGHNLYRTTFADAAQLSFPLEASFAPFTGTFRPVQKLAFLVDGELPVAGSGGSQGLWTLTVADVAPNNTLRDIALNGWTLQLCDAVQESPAPTPSPSPSPAPAVVPTPTASPPAPAVVSYSGPTDSGSSAGPTTGTGTGTTGTGAAGPSNILGWQVVYRGVPPAPLQPGSGAPAPVPSPAWPPAVGTDGTGALDQLLAQRPLLTLLQNQIAALASGIGGTCDPTCQQAKQSIRLGELQTWLEAHADDTHRLGAWLHDHLRLPTIMVDGQPLQLPAIGDGALLQHLLSSGGDKVQGLLSAFGAAGERIAQLASHFGGAVADRAQAAHEAYSEHGERLASLLASGADRLMGALAAGADRRQELVGGLAAKADQRGEAFQQFMSGLDGLNLGQLSDLSQQGVQDMAAHFAELFDFSNL</sequence>
<evidence type="ECO:0000313" key="4">
    <source>
        <dbReference type="Proteomes" id="UP000008141"/>
    </source>
</evidence>
<name>E1ZJE5_CHLVA</name>
<feature type="compositionally biased region" description="Low complexity" evidence="1">
    <location>
        <begin position="210"/>
        <end position="227"/>
    </location>
</feature>
<evidence type="ECO:0000313" key="3">
    <source>
        <dbReference type="EMBL" id="EFN53847.1"/>
    </source>
</evidence>
<feature type="region of interest" description="Disordered" evidence="1">
    <location>
        <begin position="181"/>
        <end position="240"/>
    </location>
</feature>
<dbReference type="STRING" id="554065.E1ZJE5"/>
<dbReference type="RefSeq" id="XP_005845949.1">
    <property type="nucleotide sequence ID" value="XM_005845887.1"/>
</dbReference>